<evidence type="ECO:0000313" key="6">
    <source>
        <dbReference type="Proteomes" id="UP000244898"/>
    </source>
</evidence>
<dbReference type="Proteomes" id="UP000244898">
    <property type="component" value="Unassembled WGS sequence"/>
</dbReference>
<dbReference type="InterPro" id="IPR000485">
    <property type="entry name" value="AsnC-type_HTH_dom"/>
</dbReference>
<evidence type="ECO:0000256" key="1">
    <source>
        <dbReference type="ARBA" id="ARBA00023015"/>
    </source>
</evidence>
<feature type="domain" description="HTH asnC-type" evidence="4">
    <location>
        <begin position="3"/>
        <end position="64"/>
    </location>
</feature>
<keyword evidence="1" id="KW-0805">Transcription regulation</keyword>
<gene>
    <name evidence="5" type="primary">lrp_2</name>
    <name evidence="5" type="ORF">TRM7615_01169</name>
</gene>
<name>A0A2R8C5I3_9RHOB</name>
<dbReference type="InterPro" id="IPR019888">
    <property type="entry name" value="Tscrpt_reg_AsnC-like"/>
</dbReference>
<dbReference type="EMBL" id="ONZG01000002">
    <property type="protein sequence ID" value="SPJ27678.1"/>
    <property type="molecule type" value="Genomic_DNA"/>
</dbReference>
<dbReference type="InterPro" id="IPR019885">
    <property type="entry name" value="Tscrpt_reg_HTH_AsnC-type_CS"/>
</dbReference>
<keyword evidence="2" id="KW-0238">DNA-binding</keyword>
<dbReference type="InterPro" id="IPR011991">
    <property type="entry name" value="ArsR-like_HTH"/>
</dbReference>
<reference evidence="6" key="1">
    <citation type="submission" date="2018-03" db="EMBL/GenBank/DDBJ databases">
        <authorList>
            <person name="Rodrigo-Torres L."/>
            <person name="Arahal R. D."/>
            <person name="Lucena T."/>
        </authorList>
    </citation>
    <scope>NUCLEOTIDE SEQUENCE [LARGE SCALE GENOMIC DNA]</scope>
    <source>
        <strain evidence="6">CECT 7615</strain>
    </source>
</reference>
<dbReference type="GO" id="GO:0006355">
    <property type="term" value="P:regulation of DNA-templated transcription"/>
    <property type="evidence" value="ECO:0007669"/>
    <property type="project" value="UniProtKB-ARBA"/>
</dbReference>
<accession>A0A2R8C5I3</accession>
<evidence type="ECO:0000259" key="4">
    <source>
        <dbReference type="PROSITE" id="PS50956"/>
    </source>
</evidence>
<dbReference type="PROSITE" id="PS50956">
    <property type="entry name" value="HTH_ASNC_2"/>
    <property type="match status" value="1"/>
</dbReference>
<dbReference type="OrthoDB" id="9803143at2"/>
<protein>
    <submittedName>
        <fullName evidence="5">Leucine-responsive regulatory protein</fullName>
    </submittedName>
</protein>
<evidence type="ECO:0000313" key="5">
    <source>
        <dbReference type="EMBL" id="SPJ27678.1"/>
    </source>
</evidence>
<dbReference type="GO" id="GO:0043200">
    <property type="term" value="P:response to amino acid"/>
    <property type="evidence" value="ECO:0007669"/>
    <property type="project" value="TreeGrafter"/>
</dbReference>
<evidence type="ECO:0000256" key="3">
    <source>
        <dbReference type="ARBA" id="ARBA00023163"/>
    </source>
</evidence>
<dbReference type="PANTHER" id="PTHR30154:SF34">
    <property type="entry name" value="TRANSCRIPTIONAL REGULATOR AZLB"/>
    <property type="match status" value="1"/>
</dbReference>
<organism evidence="5 6">
    <name type="scientific">Falsiruegeria mediterranea M17</name>
    <dbReference type="NCBI Taxonomy" id="1200281"/>
    <lineage>
        <taxon>Bacteria</taxon>
        <taxon>Pseudomonadati</taxon>
        <taxon>Pseudomonadota</taxon>
        <taxon>Alphaproteobacteria</taxon>
        <taxon>Rhodobacterales</taxon>
        <taxon>Roseobacteraceae</taxon>
        <taxon>Falsiruegeria</taxon>
    </lineage>
</organism>
<dbReference type="AlphaFoldDB" id="A0A2R8C5I3"/>
<evidence type="ECO:0000256" key="2">
    <source>
        <dbReference type="ARBA" id="ARBA00023125"/>
    </source>
</evidence>
<dbReference type="InterPro" id="IPR019887">
    <property type="entry name" value="Tscrpt_reg_AsnC/Lrp_C"/>
</dbReference>
<dbReference type="Pfam" id="PF13412">
    <property type="entry name" value="HTH_24"/>
    <property type="match status" value="1"/>
</dbReference>
<dbReference type="Gene3D" id="3.30.70.920">
    <property type="match status" value="1"/>
</dbReference>
<dbReference type="SUPFAM" id="SSF54909">
    <property type="entry name" value="Dimeric alpha+beta barrel"/>
    <property type="match status" value="1"/>
</dbReference>
<dbReference type="SUPFAM" id="SSF46785">
    <property type="entry name" value="Winged helix' DNA-binding domain"/>
    <property type="match status" value="1"/>
</dbReference>
<keyword evidence="3" id="KW-0804">Transcription</keyword>
<dbReference type="CDD" id="cd00090">
    <property type="entry name" value="HTH_ARSR"/>
    <property type="match status" value="1"/>
</dbReference>
<proteinExistence type="predicted"/>
<dbReference type="GO" id="GO:0043565">
    <property type="term" value="F:sequence-specific DNA binding"/>
    <property type="evidence" value="ECO:0007669"/>
    <property type="project" value="InterPro"/>
</dbReference>
<sequence>MILDKRDIQILSVLTQEGRITKAALAERIGLSPTPCWERLKKLEKAGLIDGYGARINLKKLAPHVTVFVAAEIADHTAASFRAFEAAMSRYDEVVACWALGGGFDYLLQIVTRDIDAYQRLIDEMLDARIGLSRYFTYIVTKPVKGQAGLPFDVLLGEQSGS</sequence>
<dbReference type="PROSITE" id="PS00519">
    <property type="entry name" value="HTH_ASNC_1"/>
    <property type="match status" value="1"/>
</dbReference>
<dbReference type="PRINTS" id="PR00033">
    <property type="entry name" value="HTHASNC"/>
</dbReference>
<dbReference type="GO" id="GO:0005829">
    <property type="term" value="C:cytosol"/>
    <property type="evidence" value="ECO:0007669"/>
    <property type="project" value="TreeGrafter"/>
</dbReference>
<dbReference type="Gene3D" id="1.10.10.10">
    <property type="entry name" value="Winged helix-like DNA-binding domain superfamily/Winged helix DNA-binding domain"/>
    <property type="match status" value="1"/>
</dbReference>
<dbReference type="PANTHER" id="PTHR30154">
    <property type="entry name" value="LEUCINE-RESPONSIVE REGULATORY PROTEIN"/>
    <property type="match status" value="1"/>
</dbReference>
<dbReference type="InterPro" id="IPR036388">
    <property type="entry name" value="WH-like_DNA-bd_sf"/>
</dbReference>
<dbReference type="Pfam" id="PF01037">
    <property type="entry name" value="AsnC_trans_reg"/>
    <property type="match status" value="1"/>
</dbReference>
<keyword evidence="6" id="KW-1185">Reference proteome</keyword>
<dbReference type="InterPro" id="IPR036390">
    <property type="entry name" value="WH_DNA-bd_sf"/>
</dbReference>
<dbReference type="RefSeq" id="WP_108785934.1">
    <property type="nucleotide sequence ID" value="NZ_ONZG01000002.1"/>
</dbReference>
<dbReference type="SMART" id="SM00344">
    <property type="entry name" value="HTH_ASNC"/>
    <property type="match status" value="1"/>
</dbReference>
<dbReference type="InterPro" id="IPR011008">
    <property type="entry name" value="Dimeric_a/b-barrel"/>
</dbReference>